<dbReference type="EMBL" id="KN819335">
    <property type="protein sequence ID" value="KIJ15712.1"/>
    <property type="molecule type" value="Genomic_DNA"/>
</dbReference>
<reference evidence="2" key="2">
    <citation type="submission" date="2015-01" db="EMBL/GenBank/DDBJ databases">
        <title>Evolutionary Origins and Diversification of the Mycorrhizal Mutualists.</title>
        <authorList>
            <consortium name="DOE Joint Genome Institute"/>
            <consortium name="Mycorrhizal Genomics Consortium"/>
            <person name="Kohler A."/>
            <person name="Kuo A."/>
            <person name="Nagy L.G."/>
            <person name="Floudas D."/>
            <person name="Copeland A."/>
            <person name="Barry K.W."/>
            <person name="Cichocki N."/>
            <person name="Veneault-Fourrey C."/>
            <person name="LaButti K."/>
            <person name="Lindquist E.A."/>
            <person name="Lipzen A."/>
            <person name="Lundell T."/>
            <person name="Morin E."/>
            <person name="Murat C."/>
            <person name="Riley R."/>
            <person name="Ohm R."/>
            <person name="Sun H."/>
            <person name="Tunlid A."/>
            <person name="Henrissat B."/>
            <person name="Grigoriev I.V."/>
            <person name="Hibbett D.S."/>
            <person name="Martin F."/>
        </authorList>
    </citation>
    <scope>NUCLEOTIDE SEQUENCE [LARGE SCALE GENOMIC DNA]</scope>
    <source>
        <strain evidence="2">ATCC 200175</strain>
    </source>
</reference>
<dbReference type="Proteomes" id="UP000053647">
    <property type="component" value="Unassembled WGS sequence"/>
</dbReference>
<dbReference type="AlphaFoldDB" id="A0A0C9U8L3"/>
<dbReference type="HOGENOM" id="CLU_1787424_0_0_1"/>
<evidence type="ECO:0000313" key="2">
    <source>
        <dbReference type="Proteomes" id="UP000053647"/>
    </source>
</evidence>
<gene>
    <name evidence="1" type="ORF">PAXINDRAFT_155320</name>
</gene>
<organism evidence="1 2">
    <name type="scientific">Paxillus involutus ATCC 200175</name>
    <dbReference type="NCBI Taxonomy" id="664439"/>
    <lineage>
        <taxon>Eukaryota</taxon>
        <taxon>Fungi</taxon>
        <taxon>Dikarya</taxon>
        <taxon>Basidiomycota</taxon>
        <taxon>Agaricomycotina</taxon>
        <taxon>Agaricomycetes</taxon>
        <taxon>Agaricomycetidae</taxon>
        <taxon>Boletales</taxon>
        <taxon>Paxilineae</taxon>
        <taxon>Paxillaceae</taxon>
        <taxon>Paxillus</taxon>
    </lineage>
</organism>
<protein>
    <submittedName>
        <fullName evidence="1">Uncharacterized protein</fullName>
    </submittedName>
</protein>
<name>A0A0C9U8L3_PAXIN</name>
<reference evidence="1 2" key="1">
    <citation type="submission" date="2014-06" db="EMBL/GenBank/DDBJ databases">
        <authorList>
            <consortium name="DOE Joint Genome Institute"/>
            <person name="Kuo A."/>
            <person name="Kohler A."/>
            <person name="Nagy L.G."/>
            <person name="Floudas D."/>
            <person name="Copeland A."/>
            <person name="Barry K.W."/>
            <person name="Cichocki N."/>
            <person name="Veneault-Fourrey C."/>
            <person name="LaButti K."/>
            <person name="Lindquist E.A."/>
            <person name="Lipzen A."/>
            <person name="Lundell T."/>
            <person name="Morin E."/>
            <person name="Murat C."/>
            <person name="Sun H."/>
            <person name="Tunlid A."/>
            <person name="Henrissat B."/>
            <person name="Grigoriev I.V."/>
            <person name="Hibbett D.S."/>
            <person name="Martin F."/>
            <person name="Nordberg H.P."/>
            <person name="Cantor M.N."/>
            <person name="Hua S.X."/>
        </authorList>
    </citation>
    <scope>NUCLEOTIDE SEQUENCE [LARGE SCALE GENOMIC DNA]</scope>
    <source>
        <strain evidence="1 2">ATCC 200175</strain>
    </source>
</reference>
<sequence length="145" mass="15544">MFLKFILPGFLSLPCKFGIGHCSIGPGPIATGTCFRFLEWHVAIMNGDVLQVQVGMIFNHVLDHFSVVGTGRTREEGQGSAGDLDDRSSIWLCPLGSGDEEHSAGIRGVVAAVLAVLKECVMVKPRPTSLSSVDVHTFQSPVAHK</sequence>
<accession>A0A0C9U8L3</accession>
<proteinExistence type="predicted"/>
<keyword evidence="2" id="KW-1185">Reference proteome</keyword>
<evidence type="ECO:0000313" key="1">
    <source>
        <dbReference type="EMBL" id="KIJ15712.1"/>
    </source>
</evidence>